<evidence type="ECO:0000313" key="4">
    <source>
        <dbReference type="EMBL" id="MBB5722034.1"/>
    </source>
</evidence>
<keyword evidence="5" id="KW-1185">Reference proteome</keyword>
<dbReference type="PANTHER" id="PTHR10204:SF34">
    <property type="entry name" value="NAD(P)H DEHYDROGENASE [QUINONE] 1 ISOFORM 1"/>
    <property type="match status" value="1"/>
</dbReference>
<dbReference type="AlphaFoldDB" id="A0A7W9EXV0"/>
<dbReference type="RefSeq" id="WP_183527916.1">
    <property type="nucleotide sequence ID" value="NZ_JACIJM010000004.1"/>
</dbReference>
<feature type="domain" description="Flavodoxin-like fold" evidence="3">
    <location>
        <begin position="4"/>
        <end position="183"/>
    </location>
</feature>
<evidence type="ECO:0000256" key="1">
    <source>
        <dbReference type="ARBA" id="ARBA00006252"/>
    </source>
</evidence>
<dbReference type="GO" id="GO:0003955">
    <property type="term" value="F:NAD(P)H dehydrogenase (quinone) activity"/>
    <property type="evidence" value="ECO:0007669"/>
    <property type="project" value="TreeGrafter"/>
</dbReference>
<dbReference type="InterPro" id="IPR029039">
    <property type="entry name" value="Flavoprotein-like_sf"/>
</dbReference>
<keyword evidence="2" id="KW-0560">Oxidoreductase</keyword>
<dbReference type="SUPFAM" id="SSF52218">
    <property type="entry name" value="Flavoproteins"/>
    <property type="match status" value="1"/>
</dbReference>
<protein>
    <submittedName>
        <fullName evidence="4">Putative NADPH-quinone reductase</fullName>
    </submittedName>
</protein>
<dbReference type="Gene3D" id="3.40.50.360">
    <property type="match status" value="1"/>
</dbReference>
<evidence type="ECO:0000259" key="3">
    <source>
        <dbReference type="Pfam" id="PF02525"/>
    </source>
</evidence>
<name>A0A7W9EXV0_9RHOB</name>
<dbReference type="InterPro" id="IPR003680">
    <property type="entry name" value="Flavodoxin_fold"/>
</dbReference>
<dbReference type="GO" id="GO:0005829">
    <property type="term" value="C:cytosol"/>
    <property type="evidence" value="ECO:0007669"/>
    <property type="project" value="TreeGrafter"/>
</dbReference>
<evidence type="ECO:0000256" key="2">
    <source>
        <dbReference type="ARBA" id="ARBA00023002"/>
    </source>
</evidence>
<dbReference type="Proteomes" id="UP000535415">
    <property type="component" value="Unassembled WGS sequence"/>
</dbReference>
<comment type="similarity">
    <text evidence="1">Belongs to the NAD(P)H dehydrogenase (quinone) family.</text>
</comment>
<dbReference type="InterPro" id="IPR051545">
    <property type="entry name" value="NAD(P)H_dehydrogenase_qn"/>
</dbReference>
<evidence type="ECO:0000313" key="5">
    <source>
        <dbReference type="Proteomes" id="UP000535415"/>
    </source>
</evidence>
<gene>
    <name evidence="4" type="ORF">FHS72_001658</name>
</gene>
<organism evidence="4 5">
    <name type="scientific">Yoonia ponticola</name>
    <dbReference type="NCBI Taxonomy" id="1524255"/>
    <lineage>
        <taxon>Bacteria</taxon>
        <taxon>Pseudomonadati</taxon>
        <taxon>Pseudomonadota</taxon>
        <taxon>Alphaproteobacteria</taxon>
        <taxon>Rhodobacterales</taxon>
        <taxon>Paracoccaceae</taxon>
        <taxon>Yoonia</taxon>
    </lineage>
</organism>
<accession>A0A7W9EXV0</accession>
<comment type="caution">
    <text evidence="4">The sequence shown here is derived from an EMBL/GenBank/DDBJ whole genome shotgun (WGS) entry which is preliminary data.</text>
</comment>
<dbReference type="Pfam" id="PF02525">
    <property type="entry name" value="Flavodoxin_2"/>
    <property type="match status" value="1"/>
</dbReference>
<proteinExistence type="inferred from homology"/>
<reference evidence="4 5" key="1">
    <citation type="submission" date="2020-08" db="EMBL/GenBank/DDBJ databases">
        <title>Genomic Encyclopedia of Type Strains, Phase IV (KMG-IV): sequencing the most valuable type-strain genomes for metagenomic binning, comparative biology and taxonomic classification.</title>
        <authorList>
            <person name="Goeker M."/>
        </authorList>
    </citation>
    <scope>NUCLEOTIDE SEQUENCE [LARGE SCALE GENOMIC DNA]</scope>
    <source>
        <strain evidence="4 5">DSM 101064</strain>
    </source>
</reference>
<dbReference type="PANTHER" id="PTHR10204">
    <property type="entry name" value="NAD P H OXIDOREDUCTASE-RELATED"/>
    <property type="match status" value="1"/>
</dbReference>
<sequence>MTPKRIFVLNGHPASASLSKMLAEKYVDAATRAGHDIRVLHLHDLDFDPDFENAGYSVVKPLEPDLETVQQDIDWSEHIVLLTPMWWGGVPAKLKGLIDRILLPGAAFDTRKTTRLGLPMPMLGGRTARVIMTSDTPNWFFRLVHKNAMVRQLRGQVFAFVGIKPTRVTHLSAASQPKPATVAAWSRKVADLGAGGA</sequence>
<dbReference type="EMBL" id="JACIJM010000004">
    <property type="protein sequence ID" value="MBB5722034.1"/>
    <property type="molecule type" value="Genomic_DNA"/>
</dbReference>